<keyword evidence="1" id="KW-0238">DNA-binding</keyword>
<reference evidence="3 4" key="1">
    <citation type="submission" date="2015-01" db="EMBL/GenBank/DDBJ databases">
        <title>Comparative genomics of the lactic acid bacteria isolated from the honey bee gut.</title>
        <authorList>
            <person name="Ellegaard K.M."/>
            <person name="Tamarit D."/>
            <person name="Javelind E."/>
            <person name="Olofsson T."/>
            <person name="Andersson S.G."/>
            <person name="Vasquez A."/>
        </authorList>
    </citation>
    <scope>NUCLEOTIDE SEQUENCE [LARGE SCALE GENOMIC DNA]</scope>
    <source>
        <strain evidence="3 4">Hma8</strain>
    </source>
</reference>
<evidence type="ECO:0000256" key="1">
    <source>
        <dbReference type="ARBA" id="ARBA00023125"/>
    </source>
</evidence>
<dbReference type="AlphaFoldDB" id="A0A0F4LEE3"/>
<proteinExistence type="predicted"/>
<dbReference type="PROSITE" id="PS50943">
    <property type="entry name" value="HTH_CROC1"/>
    <property type="match status" value="2"/>
</dbReference>
<dbReference type="Pfam" id="PF01381">
    <property type="entry name" value="HTH_3"/>
    <property type="match status" value="2"/>
</dbReference>
<dbReference type="CDD" id="cd00093">
    <property type="entry name" value="HTH_XRE"/>
    <property type="match status" value="2"/>
</dbReference>
<dbReference type="SMART" id="SM00530">
    <property type="entry name" value="HTH_XRE"/>
    <property type="match status" value="2"/>
</dbReference>
<dbReference type="PATRIC" id="fig|1218507.3.peg.1221"/>
<comment type="caution">
    <text evidence="3">The sequence shown here is derived from an EMBL/GenBank/DDBJ whole genome shotgun (WGS) entry which is preliminary data.</text>
</comment>
<feature type="domain" description="HTH cro/C1-type" evidence="2">
    <location>
        <begin position="70"/>
        <end position="124"/>
    </location>
</feature>
<dbReference type="Gene3D" id="1.10.260.40">
    <property type="entry name" value="lambda repressor-like DNA-binding domains"/>
    <property type="match status" value="2"/>
</dbReference>
<dbReference type="RefSeq" id="WP_084619558.1">
    <property type="nucleotide sequence ID" value="NZ_JBHTMT010000001.1"/>
</dbReference>
<dbReference type="SUPFAM" id="SSF47413">
    <property type="entry name" value="lambda repressor-like DNA-binding domains"/>
    <property type="match status" value="2"/>
</dbReference>
<evidence type="ECO:0000259" key="2">
    <source>
        <dbReference type="PROSITE" id="PS50943"/>
    </source>
</evidence>
<gene>
    <name evidence="3" type="ORF">JF74_10490</name>
</gene>
<organism evidence="3 4">
    <name type="scientific">Lactobacillus melliventris</name>
    <dbReference type="NCBI Taxonomy" id="1218507"/>
    <lineage>
        <taxon>Bacteria</taxon>
        <taxon>Bacillati</taxon>
        <taxon>Bacillota</taxon>
        <taxon>Bacilli</taxon>
        <taxon>Lactobacillales</taxon>
        <taxon>Lactobacillaceae</taxon>
        <taxon>Lactobacillus</taxon>
    </lineage>
</organism>
<accession>A0A0F4LEE3</accession>
<dbReference type="EMBL" id="JXLI01000010">
    <property type="protein sequence ID" value="KJY56698.1"/>
    <property type="molecule type" value="Genomic_DNA"/>
</dbReference>
<name>A0A0F4LEE3_9LACO</name>
<dbReference type="Proteomes" id="UP000033531">
    <property type="component" value="Unassembled WGS sequence"/>
</dbReference>
<dbReference type="InterPro" id="IPR001387">
    <property type="entry name" value="Cro/C1-type_HTH"/>
</dbReference>
<dbReference type="GO" id="GO:0003677">
    <property type="term" value="F:DNA binding"/>
    <property type="evidence" value="ECO:0007669"/>
    <property type="project" value="UniProtKB-KW"/>
</dbReference>
<protein>
    <submittedName>
        <fullName evidence="3">Putative transcriptional regulator</fullName>
    </submittedName>
</protein>
<evidence type="ECO:0000313" key="3">
    <source>
        <dbReference type="EMBL" id="KJY56698.1"/>
    </source>
</evidence>
<dbReference type="HOGENOM" id="CLU_1164688_0_0_9"/>
<dbReference type="PANTHER" id="PTHR46558:SF11">
    <property type="entry name" value="HTH-TYPE TRANSCRIPTIONAL REGULATOR XRE"/>
    <property type="match status" value="1"/>
</dbReference>
<dbReference type="InterPro" id="IPR010982">
    <property type="entry name" value="Lambda_DNA-bd_dom_sf"/>
</dbReference>
<sequence length="238" mass="27433">MENRIKELRQKNNLTLEKTGEKVGIAKNTLSRYESGKREPKLEVWQKLADFFDVSVPYIQGFDEHRPNRIKKLRQLKKVSQGNLAKVTGLTNQAISQYENGKRNPNEKVWQQLADYFDVSVPYLKGEIDTEYLGKIIKTIYLVACNKRVVIKTKKESIIAENDRLIAITSLLLLMFKELNLDHKSESREAFEKNASLLGLSGDEKVDYIKKASVSATEENYMYDIECAKALIDFYDNL</sequence>
<evidence type="ECO:0000313" key="4">
    <source>
        <dbReference type="Proteomes" id="UP000033531"/>
    </source>
</evidence>
<dbReference type="PANTHER" id="PTHR46558">
    <property type="entry name" value="TRACRIPTIONAL REGULATORY PROTEIN-RELATED-RELATED"/>
    <property type="match status" value="1"/>
</dbReference>
<dbReference type="STRING" id="1218507.JF74_10490"/>
<feature type="domain" description="HTH cro/C1-type" evidence="2">
    <location>
        <begin position="5"/>
        <end position="59"/>
    </location>
</feature>